<comment type="caution">
    <text evidence="1">The sequence shown here is derived from an EMBL/GenBank/DDBJ whole genome shotgun (WGS) entry which is preliminary data.</text>
</comment>
<dbReference type="Proteomes" id="UP000094527">
    <property type="component" value="Unassembled WGS sequence"/>
</dbReference>
<name>A0A1D2NMV4_ORCCI</name>
<protein>
    <submittedName>
        <fullName evidence="1">Uncharacterized protein</fullName>
    </submittedName>
</protein>
<proteinExistence type="predicted"/>
<dbReference type="EMBL" id="LJIJ01000002">
    <property type="protein sequence ID" value="ODN06581.1"/>
    <property type="molecule type" value="Genomic_DNA"/>
</dbReference>
<evidence type="ECO:0000313" key="2">
    <source>
        <dbReference type="Proteomes" id="UP000094527"/>
    </source>
</evidence>
<organism evidence="1 2">
    <name type="scientific">Orchesella cincta</name>
    <name type="common">Springtail</name>
    <name type="synonym">Podura cincta</name>
    <dbReference type="NCBI Taxonomy" id="48709"/>
    <lineage>
        <taxon>Eukaryota</taxon>
        <taxon>Metazoa</taxon>
        <taxon>Ecdysozoa</taxon>
        <taxon>Arthropoda</taxon>
        <taxon>Hexapoda</taxon>
        <taxon>Collembola</taxon>
        <taxon>Entomobryomorpha</taxon>
        <taxon>Entomobryoidea</taxon>
        <taxon>Orchesellidae</taxon>
        <taxon>Orchesellinae</taxon>
        <taxon>Orchesella</taxon>
    </lineage>
</organism>
<dbReference type="AlphaFoldDB" id="A0A1D2NMV4"/>
<reference evidence="1 2" key="1">
    <citation type="journal article" date="2016" name="Genome Biol. Evol.">
        <title>Gene Family Evolution Reflects Adaptation to Soil Environmental Stressors in the Genome of the Collembolan Orchesella cincta.</title>
        <authorList>
            <person name="Faddeeva-Vakhrusheva A."/>
            <person name="Derks M.F."/>
            <person name="Anvar S.Y."/>
            <person name="Agamennone V."/>
            <person name="Suring W."/>
            <person name="Smit S."/>
            <person name="van Straalen N.M."/>
            <person name="Roelofs D."/>
        </authorList>
    </citation>
    <scope>NUCLEOTIDE SEQUENCE [LARGE SCALE GENOMIC DNA]</scope>
    <source>
        <tissue evidence="1">Mixed pool</tissue>
    </source>
</reference>
<accession>A0A1D2NMV4</accession>
<feature type="non-terminal residue" evidence="1">
    <location>
        <position position="43"/>
    </location>
</feature>
<gene>
    <name evidence="1" type="ORF">Ocin01_00100</name>
</gene>
<keyword evidence="2" id="KW-1185">Reference proteome</keyword>
<evidence type="ECO:0000313" key="1">
    <source>
        <dbReference type="EMBL" id="ODN06581.1"/>
    </source>
</evidence>
<sequence>MNSFASGEPKVGDMIVDESVESINHDIMERRKVPPLAEFPLPG</sequence>